<organism evidence="9 10">
    <name type="scientific">Undibacterium aquatile</name>
    <dbReference type="NCBI Taxonomy" id="1537398"/>
    <lineage>
        <taxon>Bacteria</taxon>
        <taxon>Pseudomonadati</taxon>
        <taxon>Pseudomonadota</taxon>
        <taxon>Betaproteobacteria</taxon>
        <taxon>Burkholderiales</taxon>
        <taxon>Oxalobacteraceae</taxon>
        <taxon>Undibacterium</taxon>
    </lineage>
</organism>
<comment type="similarity">
    <text evidence="2">Belongs to the AzlC family.</text>
</comment>
<evidence type="ECO:0000256" key="4">
    <source>
        <dbReference type="ARBA" id="ARBA00022475"/>
    </source>
</evidence>
<keyword evidence="5 8" id="KW-0812">Transmembrane</keyword>
<dbReference type="Proteomes" id="UP000637632">
    <property type="component" value="Unassembled WGS sequence"/>
</dbReference>
<comment type="subcellular location">
    <subcellularLocation>
        <location evidence="1">Cell membrane</location>
        <topology evidence="1">Multi-pass membrane protein</topology>
    </subcellularLocation>
</comment>
<evidence type="ECO:0000256" key="8">
    <source>
        <dbReference type="SAM" id="Phobius"/>
    </source>
</evidence>
<feature type="transmembrane region" description="Helical" evidence="8">
    <location>
        <begin position="20"/>
        <end position="38"/>
    </location>
</feature>
<dbReference type="EMBL" id="JACOFT010000001">
    <property type="protein sequence ID" value="MBC3810647.1"/>
    <property type="molecule type" value="Genomic_DNA"/>
</dbReference>
<proteinExistence type="inferred from homology"/>
<dbReference type="Pfam" id="PF03591">
    <property type="entry name" value="AzlC"/>
    <property type="match status" value="1"/>
</dbReference>
<name>A0ABR6XCN2_9BURK</name>
<protein>
    <submittedName>
        <fullName evidence="9">AzlC family ABC transporter permease</fullName>
    </submittedName>
</protein>
<keyword evidence="7 8" id="KW-0472">Membrane</keyword>
<dbReference type="PANTHER" id="PTHR34979:SF1">
    <property type="entry name" value="INNER MEMBRANE PROTEIN YGAZ"/>
    <property type="match status" value="1"/>
</dbReference>
<evidence type="ECO:0000256" key="7">
    <source>
        <dbReference type="ARBA" id="ARBA00023136"/>
    </source>
</evidence>
<keyword evidence="6 8" id="KW-1133">Transmembrane helix</keyword>
<feature type="transmembrane region" description="Helical" evidence="8">
    <location>
        <begin position="45"/>
        <end position="65"/>
    </location>
</feature>
<feature type="transmembrane region" description="Helical" evidence="8">
    <location>
        <begin position="71"/>
        <end position="92"/>
    </location>
</feature>
<evidence type="ECO:0000256" key="3">
    <source>
        <dbReference type="ARBA" id="ARBA00022448"/>
    </source>
</evidence>
<evidence type="ECO:0000256" key="2">
    <source>
        <dbReference type="ARBA" id="ARBA00010735"/>
    </source>
</evidence>
<feature type="transmembrane region" description="Helical" evidence="8">
    <location>
        <begin position="211"/>
        <end position="228"/>
    </location>
</feature>
<feature type="transmembrane region" description="Helical" evidence="8">
    <location>
        <begin position="187"/>
        <end position="205"/>
    </location>
</feature>
<dbReference type="PANTHER" id="PTHR34979">
    <property type="entry name" value="INNER MEMBRANE PROTEIN YGAZ"/>
    <property type="match status" value="1"/>
</dbReference>
<keyword evidence="4" id="KW-1003">Cell membrane</keyword>
<evidence type="ECO:0000313" key="9">
    <source>
        <dbReference type="EMBL" id="MBC3810647.1"/>
    </source>
</evidence>
<comment type="caution">
    <text evidence="9">The sequence shown here is derived from an EMBL/GenBank/DDBJ whole genome shotgun (WGS) entry which is preliminary data.</text>
</comment>
<sequence length="242" mass="25974">MSFESDQAATKAALKVGAPTWFGVGAWGLVVGVAMIKAGLSVPQALGMTLIVFAGSAQLSSLPLIAAHAPLWVIFVTALVVNLRFVIFSALLSPHFSHLPWRTRAWLGYLSGDFSVTLFIQRFPEFADAKGKLAYLKGLIFPNWASWQLGSVIGVLLGSQVPASWGLGFAGTLAILCIMLPLMMNHAAIVGVLVASVVALLAFAMPYKLGLLIAVIAGMGTAMLVDEWRESRRDRHDRKGKR</sequence>
<dbReference type="RefSeq" id="WP_190477524.1">
    <property type="nucleotide sequence ID" value="NZ_JACOFT010000001.1"/>
</dbReference>
<keyword evidence="3" id="KW-0813">Transport</keyword>
<evidence type="ECO:0000256" key="5">
    <source>
        <dbReference type="ARBA" id="ARBA00022692"/>
    </source>
</evidence>
<accession>A0ABR6XCN2</accession>
<evidence type="ECO:0000256" key="6">
    <source>
        <dbReference type="ARBA" id="ARBA00022989"/>
    </source>
</evidence>
<keyword evidence="10" id="KW-1185">Reference proteome</keyword>
<gene>
    <name evidence="9" type="ORF">H8K26_04270</name>
</gene>
<dbReference type="InterPro" id="IPR011606">
    <property type="entry name" value="Brnchd-chn_aa_trnsp_permease"/>
</dbReference>
<evidence type="ECO:0000256" key="1">
    <source>
        <dbReference type="ARBA" id="ARBA00004651"/>
    </source>
</evidence>
<reference evidence="9 10" key="1">
    <citation type="submission" date="2020-08" db="EMBL/GenBank/DDBJ databases">
        <title>Novel species isolated from subtropical streams in China.</title>
        <authorList>
            <person name="Lu H."/>
        </authorList>
    </citation>
    <scope>NUCLEOTIDE SEQUENCE [LARGE SCALE GENOMIC DNA]</scope>
    <source>
        <strain evidence="9 10">CCTCC AB 2015119</strain>
    </source>
</reference>
<evidence type="ECO:0000313" key="10">
    <source>
        <dbReference type="Proteomes" id="UP000637632"/>
    </source>
</evidence>